<comment type="similarity">
    <text evidence="1">Belongs to the AIM6 family.</text>
</comment>
<reference evidence="5" key="1">
    <citation type="journal article" date="2023" name="bioRxiv">
        <title>Complete genome of the Medicago anthracnose fungus, Colletotrichum destructivum, reveals a mini-chromosome-like region within a core chromosome.</title>
        <authorList>
            <person name="Lapalu N."/>
            <person name="Simon A."/>
            <person name="Lu A."/>
            <person name="Plaumann P.-L."/>
            <person name="Amselem J."/>
            <person name="Pigne S."/>
            <person name="Auger A."/>
            <person name="Koch C."/>
            <person name="Dallery J.-F."/>
            <person name="O'Connell R.J."/>
        </authorList>
    </citation>
    <scope>NUCLEOTIDE SEQUENCE [LARGE SCALE GENOMIC DNA]</scope>
    <source>
        <strain evidence="5">CBS 520.97</strain>
    </source>
</reference>
<dbReference type="PANTHER" id="PTHR31571:SF1">
    <property type="entry name" value="ALTERED INHERITANCE OF MITOCHONDRIA PROTEIN 6"/>
    <property type="match status" value="1"/>
</dbReference>
<proteinExistence type="inferred from homology"/>
<keyword evidence="3" id="KW-1133">Transmembrane helix</keyword>
<dbReference type="EMBL" id="CP137308">
    <property type="protein sequence ID" value="WQF82245.1"/>
    <property type="molecule type" value="Genomic_DNA"/>
</dbReference>
<dbReference type="GeneID" id="87943762"/>
<keyword evidence="3" id="KW-0812">Transmembrane</keyword>
<dbReference type="Proteomes" id="UP001322277">
    <property type="component" value="Chromosome 4"/>
</dbReference>
<protein>
    <recommendedName>
        <fullName evidence="2">Altered inheritance of mitochondria protein 6</fullName>
    </recommendedName>
</protein>
<dbReference type="RefSeq" id="XP_062779469.1">
    <property type="nucleotide sequence ID" value="XM_062923418.1"/>
</dbReference>
<feature type="transmembrane region" description="Helical" evidence="3">
    <location>
        <begin position="408"/>
        <end position="429"/>
    </location>
</feature>
<dbReference type="AlphaFoldDB" id="A0AAX4IGR4"/>
<evidence type="ECO:0000256" key="2">
    <source>
        <dbReference type="ARBA" id="ARBA00014286"/>
    </source>
</evidence>
<sequence length="439" mass="50320">MQRHMALHDRMGSDGHAGPHVRNSRCNIPHNVSCNLELPVTGRRLTLSRILLYFLVFVCKPLSARAVLPHDFISNNEITTDGKPIDGISRWLADFTRSVVPRNCHSHNDYWRPYPLFSALAAGCMSVEADIWLSDNGLDLLVGHDRGSLSSERTLQKMYLDPLLTILEHQNRQGSFTPFEQARGIFNTRPDMALVLLIDVKTNPTDTWPLLVKQLDPLRKRQFLTRFEQMETSPGVVTKQGIWPGPITVVGTGLLDRATFFDHNHRSYADYETYHDTFIDAPLSTLAQDNNFWRLPDPLSAPLSQLASNSGQLWSADDAYYASASFKTTIGSVRTGFTEEQRNKVRAHVQVARQSGLRSRYWDIPDWPIGYRDYIWKILIEENVDMLNVDDLESAARWGWTQGYLRDVLWMSLVSTYLLSCTVFVLFLFRRLLKRQCRC</sequence>
<dbReference type="SUPFAM" id="SSF51695">
    <property type="entry name" value="PLC-like phosphodiesterases"/>
    <property type="match status" value="1"/>
</dbReference>
<organism evidence="4 5">
    <name type="scientific">Colletotrichum destructivum</name>
    <dbReference type="NCBI Taxonomy" id="34406"/>
    <lineage>
        <taxon>Eukaryota</taxon>
        <taxon>Fungi</taxon>
        <taxon>Dikarya</taxon>
        <taxon>Ascomycota</taxon>
        <taxon>Pezizomycotina</taxon>
        <taxon>Sordariomycetes</taxon>
        <taxon>Hypocreomycetidae</taxon>
        <taxon>Glomerellales</taxon>
        <taxon>Glomerellaceae</taxon>
        <taxon>Colletotrichum</taxon>
        <taxon>Colletotrichum destructivum species complex</taxon>
    </lineage>
</organism>
<dbReference type="InterPro" id="IPR017946">
    <property type="entry name" value="PLC-like_Pdiesterase_TIM-brl"/>
</dbReference>
<evidence type="ECO:0000313" key="5">
    <source>
        <dbReference type="Proteomes" id="UP001322277"/>
    </source>
</evidence>
<dbReference type="GO" id="GO:0006629">
    <property type="term" value="P:lipid metabolic process"/>
    <property type="evidence" value="ECO:0007669"/>
    <property type="project" value="InterPro"/>
</dbReference>
<keyword evidence="3" id="KW-0472">Membrane</keyword>
<keyword evidence="5" id="KW-1185">Reference proteome</keyword>
<name>A0AAX4IGR4_9PEZI</name>
<dbReference type="KEGG" id="cdet:87943762"/>
<evidence type="ECO:0000256" key="3">
    <source>
        <dbReference type="SAM" id="Phobius"/>
    </source>
</evidence>
<dbReference type="GO" id="GO:0008081">
    <property type="term" value="F:phosphoric diester hydrolase activity"/>
    <property type="evidence" value="ECO:0007669"/>
    <property type="project" value="InterPro"/>
</dbReference>
<evidence type="ECO:0000313" key="4">
    <source>
        <dbReference type="EMBL" id="WQF82245.1"/>
    </source>
</evidence>
<accession>A0AAX4IGR4</accession>
<gene>
    <name evidence="4" type="ORF">CDEST_07259</name>
</gene>
<evidence type="ECO:0000256" key="1">
    <source>
        <dbReference type="ARBA" id="ARBA00008858"/>
    </source>
</evidence>
<dbReference type="PANTHER" id="PTHR31571">
    <property type="entry name" value="ALTERED INHERITANCE OF MITOCHONDRIA PROTEIN 6"/>
    <property type="match status" value="1"/>
</dbReference>
<dbReference type="InterPro" id="IPR051236">
    <property type="entry name" value="HAT_RTT109-like"/>
</dbReference>